<name>A0A4S2MAD6_OPIFE</name>
<comment type="caution">
    <text evidence="1">The sequence shown here is derived from an EMBL/GenBank/DDBJ whole genome shotgun (WGS) entry which is preliminary data.</text>
</comment>
<protein>
    <submittedName>
        <fullName evidence="1">Uncharacterized protein</fullName>
    </submittedName>
</protein>
<evidence type="ECO:0000313" key="1">
    <source>
        <dbReference type="EMBL" id="TGZ73405.1"/>
    </source>
</evidence>
<proteinExistence type="predicted"/>
<dbReference type="Proteomes" id="UP000308267">
    <property type="component" value="Unassembled WGS sequence"/>
</dbReference>
<dbReference type="EMBL" id="SJOL01002760">
    <property type="protein sequence ID" value="TGZ73405.1"/>
    <property type="molecule type" value="Genomic_DNA"/>
</dbReference>
<dbReference type="AlphaFoldDB" id="A0A4S2MAD6"/>
<accession>A0A4S2MAD6</accession>
<evidence type="ECO:0000313" key="2">
    <source>
        <dbReference type="Proteomes" id="UP000308267"/>
    </source>
</evidence>
<organism evidence="1 2">
    <name type="scientific">Opisthorchis felineus</name>
    <dbReference type="NCBI Taxonomy" id="147828"/>
    <lineage>
        <taxon>Eukaryota</taxon>
        <taxon>Metazoa</taxon>
        <taxon>Spiralia</taxon>
        <taxon>Lophotrochozoa</taxon>
        <taxon>Platyhelminthes</taxon>
        <taxon>Trematoda</taxon>
        <taxon>Digenea</taxon>
        <taxon>Opisthorchiida</taxon>
        <taxon>Opisthorchiata</taxon>
        <taxon>Opisthorchiidae</taxon>
        <taxon>Opisthorchis</taxon>
    </lineage>
</organism>
<keyword evidence="2" id="KW-1185">Reference proteome</keyword>
<gene>
    <name evidence="1" type="ORF">CRM22_001536</name>
</gene>
<sequence length="353" mass="40537">MHNKVCCYNTDINVWIGRTLDRLATVDKRYMLRERVPLIHPTEESSEQQMICRYHTLSHSKLTILAHVLGVLVHTSPSLPSVCPANFNTMVANVCLVNRSDTNGFCLACDSCAEYGKQRKQLVYLIGRNAPLLTFVMQNSKPVYTGLNCLLEPVTDNGPIWRDLDPNSPEYSTSEASLISPDGRTPECKPFLLWQPREFIMNDFADEDRSQSFQVYCEYGGPIPSGHRAVRFRDDFPVSQAEWPKMKDKLHYLRLKQRRPLCNWEQIIMKAWDGFRKRDYTHKFEVETIHCVFVCPVGSRHFQVNKYRYLVTTETLEDLPDMLIVASAAEMNSGDPCLATNEASQSARCEQEK</sequence>
<reference evidence="1 2" key="1">
    <citation type="journal article" date="2019" name="BMC Genomics">
        <title>New insights from Opisthorchis felineus genome: update on genomics of the epidemiologically important liver flukes.</title>
        <authorList>
            <person name="Ershov N.I."/>
            <person name="Mordvinov V.A."/>
            <person name="Prokhortchouk E.B."/>
            <person name="Pakharukova M.Y."/>
            <person name="Gunbin K.V."/>
            <person name="Ustyantsev K."/>
            <person name="Genaev M.A."/>
            <person name="Blinov A.G."/>
            <person name="Mazur A."/>
            <person name="Boulygina E."/>
            <person name="Tsygankova S."/>
            <person name="Khrameeva E."/>
            <person name="Chekanov N."/>
            <person name="Fan G."/>
            <person name="Xiao A."/>
            <person name="Zhang H."/>
            <person name="Xu X."/>
            <person name="Yang H."/>
            <person name="Solovyev V."/>
            <person name="Lee S.M."/>
            <person name="Liu X."/>
            <person name="Afonnikov D.A."/>
            <person name="Skryabin K.G."/>
        </authorList>
    </citation>
    <scope>NUCLEOTIDE SEQUENCE [LARGE SCALE GENOMIC DNA]</scope>
    <source>
        <strain evidence="1">AK-0245</strain>
        <tissue evidence="1">Whole organism</tissue>
    </source>
</reference>